<sequence>MTADDAAIFRAALENPHNPEDQEAPSVKDPRKDDNLNSEEEEVETHLEEDHHHRREDQPRERYHRERPNVTPPLALVRLGHERAFTT</sequence>
<reference evidence="2" key="1">
    <citation type="submission" date="2022-01" db="EMBL/GenBank/DDBJ databases">
        <title>Comparative genomics reveals a dynamic genome evolution in the ectomycorrhizal milk-cap (Lactarius) mushrooms.</title>
        <authorList>
            <consortium name="DOE Joint Genome Institute"/>
            <person name="Lebreton A."/>
            <person name="Tang N."/>
            <person name="Kuo A."/>
            <person name="LaButti K."/>
            <person name="Drula E."/>
            <person name="Barry K."/>
            <person name="Clum A."/>
            <person name="Lipzen A."/>
            <person name="Mousain D."/>
            <person name="Ng V."/>
            <person name="Wang R."/>
            <person name="Wang X."/>
            <person name="Dai Y."/>
            <person name="Henrissat B."/>
            <person name="Grigoriev I.V."/>
            <person name="Guerin-Laguette A."/>
            <person name="Yu F."/>
            <person name="Martin F.M."/>
        </authorList>
    </citation>
    <scope>NUCLEOTIDE SEQUENCE</scope>
    <source>
        <strain evidence="2">QP</strain>
    </source>
</reference>
<evidence type="ECO:0000256" key="1">
    <source>
        <dbReference type="SAM" id="MobiDB-lite"/>
    </source>
</evidence>
<name>A0AAD4QB03_9AGAM</name>
<dbReference type="EMBL" id="JAKELL010000054">
    <property type="protein sequence ID" value="KAH8986499.1"/>
    <property type="molecule type" value="Genomic_DNA"/>
</dbReference>
<dbReference type="Proteomes" id="UP001201163">
    <property type="component" value="Unassembled WGS sequence"/>
</dbReference>
<feature type="compositionally biased region" description="Basic and acidic residues" evidence="1">
    <location>
        <begin position="44"/>
        <end position="68"/>
    </location>
</feature>
<comment type="caution">
    <text evidence="2">The sequence shown here is derived from an EMBL/GenBank/DDBJ whole genome shotgun (WGS) entry which is preliminary data.</text>
</comment>
<feature type="region of interest" description="Disordered" evidence="1">
    <location>
        <begin position="1"/>
        <end position="87"/>
    </location>
</feature>
<protein>
    <submittedName>
        <fullName evidence="2">Uncharacterized protein</fullName>
    </submittedName>
</protein>
<evidence type="ECO:0000313" key="3">
    <source>
        <dbReference type="Proteomes" id="UP001201163"/>
    </source>
</evidence>
<evidence type="ECO:0000313" key="2">
    <source>
        <dbReference type="EMBL" id="KAH8986499.1"/>
    </source>
</evidence>
<feature type="compositionally biased region" description="Basic and acidic residues" evidence="1">
    <location>
        <begin position="26"/>
        <end position="35"/>
    </location>
</feature>
<proteinExistence type="predicted"/>
<keyword evidence="3" id="KW-1185">Reference proteome</keyword>
<dbReference type="AlphaFoldDB" id="A0AAD4QB03"/>
<organism evidence="2 3">
    <name type="scientific">Lactarius akahatsu</name>
    <dbReference type="NCBI Taxonomy" id="416441"/>
    <lineage>
        <taxon>Eukaryota</taxon>
        <taxon>Fungi</taxon>
        <taxon>Dikarya</taxon>
        <taxon>Basidiomycota</taxon>
        <taxon>Agaricomycotina</taxon>
        <taxon>Agaricomycetes</taxon>
        <taxon>Russulales</taxon>
        <taxon>Russulaceae</taxon>
        <taxon>Lactarius</taxon>
    </lineage>
</organism>
<accession>A0AAD4QB03</accession>
<gene>
    <name evidence="2" type="ORF">EDB92DRAFT_1949192</name>
</gene>